<keyword evidence="2" id="KW-0812">Transmembrane</keyword>
<evidence type="ECO:0000313" key="5">
    <source>
        <dbReference type="Proteomes" id="UP000249166"/>
    </source>
</evidence>
<evidence type="ECO:0000259" key="3">
    <source>
        <dbReference type="Pfam" id="PF07331"/>
    </source>
</evidence>
<reference evidence="4 5" key="1">
    <citation type="submission" date="2018-04" db="EMBL/GenBank/DDBJ databases">
        <title>Bacteria isolated from cave deposits of Manipur.</title>
        <authorList>
            <person name="Sahoo D."/>
            <person name="Sarangthem I."/>
            <person name="Nandeibam J."/>
        </authorList>
    </citation>
    <scope>NUCLEOTIDE SEQUENCE [LARGE SCALE GENOMIC DNA]</scope>
    <source>
        <strain evidence="5">mrc11</strain>
    </source>
</reference>
<evidence type="ECO:0000256" key="2">
    <source>
        <dbReference type="SAM" id="Phobius"/>
    </source>
</evidence>
<dbReference type="Proteomes" id="UP000249166">
    <property type="component" value="Unassembled WGS sequence"/>
</dbReference>
<feature type="region of interest" description="Disordered" evidence="1">
    <location>
        <begin position="1"/>
        <end position="37"/>
    </location>
</feature>
<name>A0A328HH26_ARTGO</name>
<keyword evidence="2" id="KW-1133">Transmembrane helix</keyword>
<sequence length="200" mass="20629">MQAAFPVSGGGNSSNAVSSAGNGTNDLPGSDLSGTEVDDLTPEQLAAQWEEEKPPAAGALANVGSSLVVIGVGIGAVVLSIAMGLGTPSAPQPGLWPFMISCVMVALGLFQLIMGRHNRDAEKFTRMSAAPLTGLVTLAAMVALMPIAGFELPALVLCIIWMRFLGGETWRSTLLVSAVVVAAFYGIFVMALNTSIPHLF</sequence>
<keyword evidence="2" id="KW-0472">Membrane</keyword>
<comment type="caution">
    <text evidence="4">The sequence shown here is derived from an EMBL/GenBank/DDBJ whole genome shotgun (WGS) entry which is preliminary data.</text>
</comment>
<evidence type="ECO:0000313" key="4">
    <source>
        <dbReference type="EMBL" id="RAM36590.1"/>
    </source>
</evidence>
<dbReference type="Pfam" id="PF07331">
    <property type="entry name" value="TctB"/>
    <property type="match status" value="1"/>
</dbReference>
<feature type="domain" description="DUF1468" evidence="3">
    <location>
        <begin position="66"/>
        <end position="197"/>
    </location>
</feature>
<evidence type="ECO:0000256" key="1">
    <source>
        <dbReference type="SAM" id="MobiDB-lite"/>
    </source>
</evidence>
<feature type="transmembrane region" description="Helical" evidence="2">
    <location>
        <begin position="174"/>
        <end position="192"/>
    </location>
</feature>
<feature type="transmembrane region" description="Helical" evidence="2">
    <location>
        <begin position="135"/>
        <end position="162"/>
    </location>
</feature>
<dbReference type="RefSeq" id="WP_111904655.1">
    <property type="nucleotide sequence ID" value="NZ_QLNP01000090.1"/>
</dbReference>
<feature type="transmembrane region" description="Helical" evidence="2">
    <location>
        <begin position="95"/>
        <end position="114"/>
    </location>
</feature>
<dbReference type="OrthoDB" id="3576735at2"/>
<organism evidence="4 5">
    <name type="scientific">Arthrobacter globiformis</name>
    <dbReference type="NCBI Taxonomy" id="1665"/>
    <lineage>
        <taxon>Bacteria</taxon>
        <taxon>Bacillati</taxon>
        <taxon>Actinomycetota</taxon>
        <taxon>Actinomycetes</taxon>
        <taxon>Micrococcales</taxon>
        <taxon>Micrococcaceae</taxon>
        <taxon>Arthrobacter</taxon>
    </lineage>
</organism>
<proteinExistence type="predicted"/>
<gene>
    <name evidence="4" type="ORF">DBZ45_14630</name>
</gene>
<accession>A0A328HH26</accession>
<feature type="transmembrane region" description="Helical" evidence="2">
    <location>
        <begin position="59"/>
        <end position="83"/>
    </location>
</feature>
<dbReference type="EMBL" id="QLNP01000090">
    <property type="protein sequence ID" value="RAM36590.1"/>
    <property type="molecule type" value="Genomic_DNA"/>
</dbReference>
<dbReference type="AlphaFoldDB" id="A0A328HH26"/>
<protein>
    <submittedName>
        <fullName evidence="4">Tripartite tricarboxylate transporter TctB family protein</fullName>
    </submittedName>
</protein>
<dbReference type="InterPro" id="IPR009936">
    <property type="entry name" value="DUF1468"/>
</dbReference>
<feature type="compositionally biased region" description="Low complexity" evidence="1">
    <location>
        <begin position="13"/>
        <end position="23"/>
    </location>
</feature>